<keyword evidence="2 4" id="KW-0479">Metal-binding</keyword>
<keyword evidence="8" id="KW-1185">Reference proteome</keyword>
<dbReference type="GO" id="GO:0020037">
    <property type="term" value="F:heme binding"/>
    <property type="evidence" value="ECO:0007669"/>
    <property type="project" value="InterPro"/>
</dbReference>
<feature type="region of interest" description="Disordered" evidence="6">
    <location>
        <begin position="142"/>
        <end position="165"/>
    </location>
</feature>
<dbReference type="PANTHER" id="PTHR47955:SF15">
    <property type="entry name" value="CYTOCHROME P450 71A2-LIKE"/>
    <property type="match status" value="1"/>
</dbReference>
<dbReference type="OrthoDB" id="1055148at2759"/>
<evidence type="ECO:0000313" key="8">
    <source>
        <dbReference type="Proteomes" id="UP000275267"/>
    </source>
</evidence>
<dbReference type="EMBL" id="PQIB02000009">
    <property type="protein sequence ID" value="RLM98851.1"/>
    <property type="molecule type" value="Genomic_DNA"/>
</dbReference>
<evidence type="ECO:0000256" key="2">
    <source>
        <dbReference type="ARBA" id="ARBA00022723"/>
    </source>
</evidence>
<keyword evidence="3 4" id="KW-0408">Iron</keyword>
<dbReference type="AlphaFoldDB" id="A0A3L6R940"/>
<feature type="binding site" description="axial binding residue" evidence="4">
    <location>
        <position position="368"/>
    </location>
    <ligand>
        <name>heme</name>
        <dbReference type="ChEBI" id="CHEBI:30413"/>
    </ligand>
    <ligandPart>
        <name>Fe</name>
        <dbReference type="ChEBI" id="CHEBI:18248"/>
    </ligandPart>
</feature>
<dbReference type="Pfam" id="PF00067">
    <property type="entry name" value="p450"/>
    <property type="match status" value="2"/>
</dbReference>
<dbReference type="PRINTS" id="PR00463">
    <property type="entry name" value="EP450I"/>
</dbReference>
<accession>A0A3L6R940</accession>
<dbReference type="GO" id="GO:0004497">
    <property type="term" value="F:monooxygenase activity"/>
    <property type="evidence" value="ECO:0007669"/>
    <property type="project" value="UniProtKB-KW"/>
</dbReference>
<sequence length="445" mass="49598">MHQLGRGHHHRKLQALEQRHGDIFLLWLGSVPALVVSSASMAEEVLKNQDHVFCGRPQPHTARGLLYDCRDVGFSPYGERWRQLRRIAVVHLSVKRVDSFRALREEEVASLVARIRATEASDDERGRLRAVNMSELILPCNDEGGHRSARNGRGERHVPATPVAGLGDGARRKLDNVLERALQEHEKKPEDEDEAADLLDGLLLVIKEGGEGLNLDRIDVKGLILDLFIGGIDTTSKAIEWAMAYLIKNPREMAKVQEEVRQVAGPQGVLEEHLGRMSRPQAALKEAMRLHPPVPLLIPRETIQDTKLHGYNIPAKTRVIINAWAIGRDKESWENAGEFLPERFMHNAIDYNSKDFGFIPFSTGRRGCPGIAFATRLAELALANLLYHFDWELPEGQDVESFEVMDSSGLSPSLKSALTLVAKPLQAGTLQTSICTLSEKWGDAT</sequence>
<dbReference type="InterPro" id="IPR002401">
    <property type="entry name" value="Cyt_P450_E_grp-I"/>
</dbReference>
<dbReference type="InterPro" id="IPR001128">
    <property type="entry name" value="Cyt_P450"/>
</dbReference>
<gene>
    <name evidence="7" type="ORF">C2845_PM06G16860</name>
</gene>
<dbReference type="PANTHER" id="PTHR47955">
    <property type="entry name" value="CYTOCHROME P450 FAMILY 71 PROTEIN"/>
    <property type="match status" value="1"/>
</dbReference>
<comment type="similarity">
    <text evidence="1 5">Belongs to the cytochrome P450 family.</text>
</comment>
<dbReference type="InterPro" id="IPR017972">
    <property type="entry name" value="Cyt_P450_CS"/>
</dbReference>
<keyword evidence="5" id="KW-0503">Monooxygenase</keyword>
<dbReference type="Gene3D" id="1.10.630.10">
    <property type="entry name" value="Cytochrome P450"/>
    <property type="match status" value="2"/>
</dbReference>
<dbReference type="PRINTS" id="PR00385">
    <property type="entry name" value="P450"/>
</dbReference>
<organism evidence="7 8">
    <name type="scientific">Panicum miliaceum</name>
    <name type="common">Proso millet</name>
    <name type="synonym">Broomcorn millet</name>
    <dbReference type="NCBI Taxonomy" id="4540"/>
    <lineage>
        <taxon>Eukaryota</taxon>
        <taxon>Viridiplantae</taxon>
        <taxon>Streptophyta</taxon>
        <taxon>Embryophyta</taxon>
        <taxon>Tracheophyta</taxon>
        <taxon>Spermatophyta</taxon>
        <taxon>Magnoliopsida</taxon>
        <taxon>Liliopsida</taxon>
        <taxon>Poales</taxon>
        <taxon>Poaceae</taxon>
        <taxon>PACMAD clade</taxon>
        <taxon>Panicoideae</taxon>
        <taxon>Panicodae</taxon>
        <taxon>Paniceae</taxon>
        <taxon>Panicinae</taxon>
        <taxon>Panicum</taxon>
        <taxon>Panicum sect. Panicum</taxon>
    </lineage>
</organism>
<keyword evidence="4 5" id="KW-0349">Heme</keyword>
<dbReference type="InterPro" id="IPR036396">
    <property type="entry name" value="Cyt_P450_sf"/>
</dbReference>
<name>A0A3L6R940_PANMI</name>
<dbReference type="STRING" id="4540.A0A3L6R940"/>
<comment type="cofactor">
    <cofactor evidence="4">
        <name>heme</name>
        <dbReference type="ChEBI" id="CHEBI:30413"/>
    </cofactor>
</comment>
<proteinExistence type="inferred from homology"/>
<dbReference type="GO" id="GO:0005506">
    <property type="term" value="F:iron ion binding"/>
    <property type="evidence" value="ECO:0007669"/>
    <property type="project" value="InterPro"/>
</dbReference>
<evidence type="ECO:0000256" key="6">
    <source>
        <dbReference type="SAM" id="MobiDB-lite"/>
    </source>
</evidence>
<evidence type="ECO:0000256" key="4">
    <source>
        <dbReference type="PIRSR" id="PIRSR602401-1"/>
    </source>
</evidence>
<dbReference type="Proteomes" id="UP000275267">
    <property type="component" value="Unassembled WGS sequence"/>
</dbReference>
<evidence type="ECO:0000313" key="7">
    <source>
        <dbReference type="EMBL" id="RLM98851.1"/>
    </source>
</evidence>
<evidence type="ECO:0000256" key="3">
    <source>
        <dbReference type="ARBA" id="ARBA00023004"/>
    </source>
</evidence>
<dbReference type="GO" id="GO:0016705">
    <property type="term" value="F:oxidoreductase activity, acting on paired donors, with incorporation or reduction of molecular oxygen"/>
    <property type="evidence" value="ECO:0007669"/>
    <property type="project" value="InterPro"/>
</dbReference>
<evidence type="ECO:0000256" key="1">
    <source>
        <dbReference type="ARBA" id="ARBA00010617"/>
    </source>
</evidence>
<dbReference type="SUPFAM" id="SSF48264">
    <property type="entry name" value="Cytochrome P450"/>
    <property type="match status" value="1"/>
</dbReference>
<keyword evidence="5" id="KW-0560">Oxidoreductase</keyword>
<dbReference type="PROSITE" id="PS00086">
    <property type="entry name" value="CYTOCHROME_P450"/>
    <property type="match status" value="1"/>
</dbReference>
<reference evidence="8" key="1">
    <citation type="journal article" date="2019" name="Nat. Commun.">
        <title>The genome of broomcorn millet.</title>
        <authorList>
            <person name="Zou C."/>
            <person name="Miki D."/>
            <person name="Li D."/>
            <person name="Tang Q."/>
            <person name="Xiao L."/>
            <person name="Rajput S."/>
            <person name="Deng P."/>
            <person name="Jia W."/>
            <person name="Huang R."/>
            <person name="Zhang M."/>
            <person name="Sun Y."/>
            <person name="Hu J."/>
            <person name="Fu X."/>
            <person name="Schnable P.S."/>
            <person name="Li F."/>
            <person name="Zhang H."/>
            <person name="Feng B."/>
            <person name="Zhu X."/>
            <person name="Liu R."/>
            <person name="Schnable J.C."/>
            <person name="Zhu J.-K."/>
            <person name="Zhang H."/>
        </authorList>
    </citation>
    <scope>NUCLEOTIDE SEQUENCE [LARGE SCALE GENOMIC DNA]</scope>
</reference>
<protein>
    <submittedName>
        <fullName evidence="7">Cytochrome P450 71A1-like</fullName>
    </submittedName>
</protein>
<comment type="caution">
    <text evidence="7">The sequence shown here is derived from an EMBL/GenBank/DDBJ whole genome shotgun (WGS) entry which is preliminary data.</text>
</comment>
<evidence type="ECO:0000256" key="5">
    <source>
        <dbReference type="RuleBase" id="RU000461"/>
    </source>
</evidence>